<dbReference type="PROSITE" id="PS50290">
    <property type="entry name" value="PI3_4_KINASE_3"/>
    <property type="match status" value="1"/>
</dbReference>
<evidence type="ECO:0000256" key="2">
    <source>
        <dbReference type="SAM" id="MobiDB-lite"/>
    </source>
</evidence>
<dbReference type="PROSITE" id="PS51190">
    <property type="entry name" value="FATC"/>
    <property type="match status" value="1"/>
</dbReference>
<comment type="similarity">
    <text evidence="1">Belongs to the PI3/PI4-kinase family. TRA1 subfamily.</text>
</comment>
<dbReference type="InterPro" id="IPR046805">
    <property type="entry name" value="Tra1_ring"/>
</dbReference>
<dbReference type="Proteomes" id="UP001497512">
    <property type="component" value="Chromosome 3"/>
</dbReference>
<dbReference type="Pfam" id="PF00454">
    <property type="entry name" value="PI3_PI4_kinase"/>
    <property type="match status" value="1"/>
</dbReference>
<feature type="domain" description="PI3K/PI4K catalytic" evidence="3">
    <location>
        <begin position="3532"/>
        <end position="3857"/>
    </location>
</feature>
<gene>
    <name evidence="6" type="ORF">CSSPTR1EN2_LOCUS15330</name>
</gene>
<dbReference type="Gene3D" id="1.25.10.10">
    <property type="entry name" value="Leucine-rich Repeat Variant"/>
    <property type="match status" value="1"/>
</dbReference>
<dbReference type="SUPFAM" id="SSF56112">
    <property type="entry name" value="Protein kinase-like (PK-like)"/>
    <property type="match status" value="1"/>
</dbReference>
<evidence type="ECO:0000313" key="6">
    <source>
        <dbReference type="EMBL" id="CAK9220261.1"/>
    </source>
</evidence>
<dbReference type="InterPro" id="IPR003152">
    <property type="entry name" value="FATC_dom"/>
</dbReference>
<dbReference type="Pfam" id="PF20206">
    <property type="entry name" value="Tra1_ring"/>
    <property type="match status" value="1"/>
</dbReference>
<dbReference type="InterPro" id="IPR011989">
    <property type="entry name" value="ARM-like"/>
</dbReference>
<dbReference type="InterPro" id="IPR011009">
    <property type="entry name" value="Kinase-like_dom_sf"/>
</dbReference>
<feature type="region of interest" description="Disordered" evidence="2">
    <location>
        <begin position="3306"/>
        <end position="3328"/>
    </location>
</feature>
<evidence type="ECO:0000259" key="3">
    <source>
        <dbReference type="PROSITE" id="PS50290"/>
    </source>
</evidence>
<evidence type="ECO:0000259" key="5">
    <source>
        <dbReference type="PROSITE" id="PS51190"/>
    </source>
</evidence>
<feature type="domain" description="FATC" evidence="5">
    <location>
        <begin position="3865"/>
        <end position="3901"/>
    </location>
</feature>
<dbReference type="CDD" id="cd05163">
    <property type="entry name" value="PIKK_TRRAP"/>
    <property type="match status" value="1"/>
</dbReference>
<organism evidence="6 7">
    <name type="scientific">Sphagnum troendelagicum</name>
    <dbReference type="NCBI Taxonomy" id="128251"/>
    <lineage>
        <taxon>Eukaryota</taxon>
        <taxon>Viridiplantae</taxon>
        <taxon>Streptophyta</taxon>
        <taxon>Embryophyta</taxon>
        <taxon>Bryophyta</taxon>
        <taxon>Sphagnophytina</taxon>
        <taxon>Sphagnopsida</taxon>
        <taxon>Sphagnales</taxon>
        <taxon>Sphagnaceae</taxon>
        <taxon>Sphagnum</taxon>
    </lineage>
</organism>
<dbReference type="InterPro" id="IPR003151">
    <property type="entry name" value="PIK-rel_kinase_FAT"/>
</dbReference>
<reference evidence="6" key="1">
    <citation type="submission" date="2024-02" db="EMBL/GenBank/DDBJ databases">
        <authorList>
            <consortium name="ELIXIR-Norway"/>
            <consortium name="Elixir Norway"/>
        </authorList>
    </citation>
    <scope>NUCLEOTIDE SEQUENCE</scope>
</reference>
<name>A0ABP0UGG6_9BRYO</name>
<dbReference type="InterPro" id="IPR050517">
    <property type="entry name" value="DDR_Repair_Kinase"/>
</dbReference>
<sequence length="3901" mass="437957">MIPIANFEQHAHKFLETDLPMQSRLALATEVRDSIEIVHTSEYLNFLKSYFRVFYQLLTQVTKAQNTDSVEHKLRNVVIEILNRLPHSEVIRPFVQDLLKLSMHVLTSDNEENGLICLRIIFDLHKNFRPALEPEVQPFLDFVQKIYQNFKSTVTYFFDDTSVADAQLAAAQHNMGYLGQRPPTGGPISGQLNPSTRSFKVVTECPLIVMFLFQLYPRYVPSNIPALLPLMVNAISITGVREGAPNLKNVFAELKGAQVKTVSFLTYLLRSFADCIRPHEESISKSIVNLLVSCPDSVSIRKELLVATRHVLATDFRRGFFSQIDTLLDERVLVGTGRACYETLRPLAYSLLAELIHHVRLDLTLTQLSKIVYLFSRNVHDSSLPLSVQTTCVRLMLNLVETIFGRRVDHSSKEEGRALLGRILDAFVSKFGTLKHSIPQLLEGEEGEDGKERPSLRSRLELPVQAALNLQVPPEHSKEVSDCKQLIKTLIMGMKTLVWSITHFNATQIQPQAPGAATPGGPKCMREEEVRLASGILKSGVLCLTLFKEKEEEKDMFSHYSSVFAVMEHRNLMDMFSLCMPHLFDCMLVNNQLLQIFSTLLSTHKVTRHFADVLVNYLVTHKLDTLKQPDSPSAKLVLQLFRYLFVAVAKFSADSERVLQPHVTILMETCMKNAIEVDKPLGYMQLLRTMFRALSGGKFELLFREFIPTLQPCLNMLLAMVEGPTGLDMIDLVVELCLTLPARLSSLLPHLHRLMKPLVLALKGSDELVGLGLRTLEFWIDSLNPEFLEPSMATVMSDLILTLWSHLRPKPYPWGAKALQLLGKLGGRNRRFLKEPLALECKENPEHGLRLILTFEPTTSFLVPLDRCIYLARAAVMGSQPGVDAFYRKHALKFLRVCLASVLNLKGNIAGEGVTPGQLSTMFITSVDPSRRRAETSSMKVDLGVKTKTQLMAERSVFKVLLMTVIAASVETELVEPKDDFVMNICRHFAMIFHVESASISPTGTLGGVGAVGVSTGGSNAKARSNRSQPNLKELDPLIFLDALVAVLADEDRAHAKAALNGLNVFAETLLLLARSKHTGILTPRGVSTPGTPMMVSSPSMNPVYSPPPGVRVPVFEQLLPRLLHCCYGSTWQAQMGGVMGLGALVGKATVETLCQFQVRAVRALVYVLKRLPAHANKEQEEASQVLTQVLRVVNNVDESNNEPRRQSFQGVVDVLAAELFNPNATHIVRKNVQSCLALLASRTGSEVSELLENLYEPLLQPLVVKPLRSKHAEQQVGTVMALNFCLALRPPLLKMTPELINLLQEALQIAEADETMLNGKFMNPKLAATLTKLRTVCIELLCTAMAWADFKTQSHADLRSRIIAMFFKSLTCRTPEIVVVAKEGLRQVIQQQKMPKELLQSSLRPILVNLAHYRNLTMPLLQGLARLLELLSNWFNVTLGEKLMEHLKKWLEPEKLAASQKSWKAGEEPKIAAAIIELFHLLPTAAKKFLDQLVGLTMQLEAALPVGQVYSELNSPYRLPLTKFLNRYAPEAVDYFLGRLTQPSYFRRFMDIIQSEAGQPLREELARSPNKIIQCAFPAPTASDDPAGAMVLQAVPAGGPENAYMGLNAGGSAAMQTSEVQFQGIALVSALVKLSPDWLFQNRSVFDALVSLWQSPARQERLRNEQGLSLSQVKESKRLVKCFLNYLRHDKTEVNVLFEMLSIFLVRTRVDYTFLKEFFMVEVGEGYTPAEKKAVLQCFLELFQTKRLPQEVLVVAMQMLILPMLTHAFQHNQSWDVVDTNIIKTIVDKLLDPPEDVSADYDEPLRIELLQLATLLLKHLPNDLVHHRKELIKFGWNHLKREESASKQWAFVNVCHFLEAYQAPEKIILQVFVALLRTCQPENRVLVKQALDILMPALPKRLPLGEYKIPIWIRYTKKILVEEGHSVPNLIHIFQLLVRHSDLFYTCRAQFVPQMVNSLSRLGLPQNTPPENRRLAIDLAGLVVAWEKQRQAEAKGGPTEGEGQSGAAGVLEVQNTVSGEISAGGVGGTAGLPAVGSKRTADTAGLASAGEDLSKRVKSESGVPALAGMSPNLPSAANSSIPNIGTPGSMGQLDEEFKPNAAMEEMIINFLIRVALVTEPKDKETAAMYKQALELLTQALEVWPNANVKFNYLEKILTSLQPTGQSKDPLTALAQGLDVMNKVLEKQPQLFIRNNVQHIIQVLEPSFNSKQPEIGKSLCTLLKMVFEAFPVDGLSTHQDVKVLHQKVDDLIQKQLSAVTASQTPPAPEFRVVNVMISFTLNILKTLVEGSKLYIDRFMMPLVRVVQRLSREMTATSAQVTRQGQRLEPDTTVQTARLMNDLALIISNQKTLLKLISGRVLLLPECKRVFCQVLQNILAEKGTDTGVLLAILDLVKEWVENDFKGSGQGNSTGVISIKDVVTFLQRLGQVDRQSMTPAVLEEWEKKYLNLLHRLCSDTTKYSLSVRQEVFLKVERQYMLGLRSRDPDVRHKFFTLYHDSIGKTLFTRLQYIIQTQEWEALSDVFWLKQGLDLLLAILVEHEPITLASNSAQVPPLMASGGVPERPGMQQQVSDAPDEPDGGPPTFIGIVNKHAKFLNEISKLQVADLVLPLRELAHTDAHVAYHMWVLVFPIVWATLQKEEQVMLAKPMITLLSKDYHLKQLSKRPNVVQALLEGLSLSQPQPKLPSELIKFLGRTYNAWHIAISLLESHVMLFPQETRCFDALAELYKMLNEEDVRYGLWKRRTITPDTRAGLSLIQHGFWQQAQEVFYNAINKARQGSYNSGNVSKAEMCLWEEQWLACSHRLNQWEVLVDFGRSVENYDILLDTLWKVSEWQNLKDTVLPKAQVEESPKFRMVQAYAALNENSLSSVNEADMRVGQGVEMALHQWWQLPEMAVQSHIPLLEQFQQLVELQESARVLLEIGNGNKAPSQGSGQLVGVQGPAGAYVDLKDILETWRLRTPNEWDELTVWTDLLQWRNHMYDIVINAFKGFSETNQQLHQLGYRDKAWSVNKLAFVARRQGLYEVCVKVLNNMYGFLTMDVQEAFVKIREQAKAYLEMKGELGNGMDLINTTNLEYFQVQHKAEIFRLKGEFYQKMNDSENANQAFSTAISFFKHLPKGWISWGNLCDQVYKETGEELWLEYAVSCFLQGIKYGSKHGRNHLARVLYLLSFDNQTGAVTKAFDKYCDSIPQWVWLAWIPQLLLSLQRPEASSCKNVILKLAAVYPQALYYWLRTYLLERRDIASKTELVVRGTAHRAQVQMAAAAAANSANSSDGNQGANAALSQAVIPTDGVSKGGQEVEGVVAGGDGNLPPGSDVSGQSVQGDSQPGLRRMAGSTWPGGLSAASPAVTAFEAAKDIMEALRTKHGILAIELEVMLTEIGARFVPLPEERLLAVVHALLHRCYKYPTATTAEVPQSLKKELAGVCRACFSTDTVNKHVEFVNEYKREFERDLDPESATTFPSTLAELTERLKHWKGVLQSNVEDRLPAVLKLEEESRSLREFHVLDIEVPGQYFNDQEVAPDHTVKLDRIGADVPIVRRHGSSHRRLTLVGNDGSQRHFLVQTSLTPNARSDERMVQLFRVLNRLLDKHKESRRRHLAFNTPIIIPVWPQVRLVEDDLMYSTFGEVYEINCARYGREADLPITHFKERLNQAITGQLSGDAVVDLRLHTYEEITNKFVSENVFSQYMYKTLPTCNHLWTFKKQFAVQLALSGFMSFMLQIGGRSPNKILFAKNTGKVFQNDFHPAYDVHGMVEFMEPVPFRLTRNLQTFFTPFGVEGLFVSSMCAAAQAIVAPKNQYVQHQLAMFFRDELISWSWRRTPGMPPASGAGGISTAELKAKVAANVDQVMTRIRTIAPQSFAEEEENSMEPPQSVQRGVTELVEAALRPKSLCMMDPTWHPWF</sequence>
<dbReference type="SMART" id="SM00146">
    <property type="entry name" value="PI3Kc"/>
    <property type="match status" value="1"/>
</dbReference>
<dbReference type="InterPro" id="IPR046807">
    <property type="entry name" value="Tra1_central"/>
</dbReference>
<feature type="domain" description="FAT" evidence="4">
    <location>
        <begin position="2689"/>
        <end position="3238"/>
    </location>
</feature>
<proteinExistence type="inferred from homology"/>
<dbReference type="InterPro" id="IPR016024">
    <property type="entry name" value="ARM-type_fold"/>
</dbReference>
<dbReference type="EMBL" id="OZ019895">
    <property type="protein sequence ID" value="CAK9220261.1"/>
    <property type="molecule type" value="Genomic_DNA"/>
</dbReference>
<dbReference type="Pfam" id="PF20175">
    <property type="entry name" value="Tra1_central"/>
    <property type="match status" value="1"/>
</dbReference>
<dbReference type="InterPro" id="IPR014009">
    <property type="entry name" value="PIK_FAT"/>
</dbReference>
<dbReference type="InterPro" id="IPR036940">
    <property type="entry name" value="PI3/4_kinase_cat_sf"/>
</dbReference>
<protein>
    <recommendedName>
        <fullName evidence="8">Non-specific serine/threonine protein kinase</fullName>
    </recommendedName>
</protein>
<keyword evidence="7" id="KW-1185">Reference proteome</keyword>
<evidence type="ECO:0000256" key="1">
    <source>
        <dbReference type="ARBA" id="ARBA00007234"/>
    </source>
</evidence>
<dbReference type="Pfam" id="PF02259">
    <property type="entry name" value="FAT"/>
    <property type="match status" value="1"/>
</dbReference>
<dbReference type="PROSITE" id="PS51189">
    <property type="entry name" value="FAT"/>
    <property type="match status" value="1"/>
</dbReference>
<dbReference type="SMART" id="SM01343">
    <property type="entry name" value="FATC"/>
    <property type="match status" value="1"/>
</dbReference>
<feature type="compositionally biased region" description="Polar residues" evidence="2">
    <location>
        <begin position="3317"/>
        <end position="3326"/>
    </location>
</feature>
<evidence type="ECO:0008006" key="8">
    <source>
        <dbReference type="Google" id="ProtNLM"/>
    </source>
</evidence>
<dbReference type="Gene3D" id="1.10.1070.11">
    <property type="entry name" value="Phosphatidylinositol 3-/4-kinase, catalytic domain"/>
    <property type="match status" value="1"/>
</dbReference>
<dbReference type="InterPro" id="IPR000403">
    <property type="entry name" value="PI3/4_kinase_cat_dom"/>
</dbReference>
<accession>A0ABP0UGG6</accession>
<evidence type="ECO:0000259" key="4">
    <source>
        <dbReference type="PROSITE" id="PS51189"/>
    </source>
</evidence>
<dbReference type="SUPFAM" id="SSF48371">
    <property type="entry name" value="ARM repeat"/>
    <property type="match status" value="3"/>
</dbReference>
<feature type="region of interest" description="Disordered" evidence="2">
    <location>
        <begin position="2556"/>
        <end position="2580"/>
    </location>
</feature>
<dbReference type="PANTHER" id="PTHR11139">
    <property type="entry name" value="ATAXIA TELANGIECTASIA MUTATED ATM -RELATED"/>
    <property type="match status" value="1"/>
</dbReference>
<evidence type="ECO:0000313" key="7">
    <source>
        <dbReference type="Proteomes" id="UP001497512"/>
    </source>
</evidence>
<dbReference type="PANTHER" id="PTHR11139:SF1">
    <property type="entry name" value="TRANSFORMATION_TRANSCRIPTION DOMAIN-ASSOCIATED PROTEIN"/>
    <property type="match status" value="1"/>
</dbReference>